<sequence length="250" mass="25819">MAERLVIGVLGGMGPLATVDLYRKIIETTPAARDQEHLHVIIDADPSVPDRTEALLYGGPDPTPWLIAGARRLAGAGASFIVVPCNTAHAFLPQVQAAVEVPFLNMIDETADRLAEMLPAGSTIGILATAGTVASGLYYRALAERGLRAIAPPGDEQTLVSAAIAAVKAGQVERATSELVLGPALGLVRSGAQAVVAACTELPLILRTGDLPVPLVDPTRVLAEAAVAVALGQRPLPATPSKGLAYRHAE</sequence>
<dbReference type="Pfam" id="PF01177">
    <property type="entry name" value="Asp_Glu_race"/>
    <property type="match status" value="1"/>
</dbReference>
<dbReference type="PANTHER" id="PTHR21198:SF7">
    <property type="entry name" value="ASPARTATE-GLUTAMATE RACEMASE FAMILY"/>
    <property type="match status" value="1"/>
</dbReference>
<gene>
    <name evidence="3" type="ORF">NET02_06170</name>
</gene>
<dbReference type="GO" id="GO:0047661">
    <property type="term" value="F:amino-acid racemase activity"/>
    <property type="evidence" value="ECO:0007669"/>
    <property type="project" value="InterPro"/>
</dbReference>
<dbReference type="InterPro" id="IPR004380">
    <property type="entry name" value="Asp_race"/>
</dbReference>
<dbReference type="EMBL" id="JAMSLR010000003">
    <property type="protein sequence ID" value="MCM8748726.1"/>
    <property type="molecule type" value="Genomic_DNA"/>
</dbReference>
<dbReference type="RefSeq" id="WP_284056506.1">
    <property type="nucleotide sequence ID" value="NZ_JAMSLR010000003.1"/>
</dbReference>
<organism evidence="3 4">
    <name type="scientific">Thermalbibacter longus</name>
    <dbReference type="NCBI Taxonomy" id="2951981"/>
    <lineage>
        <taxon>Bacteria</taxon>
        <taxon>Pseudomonadati</taxon>
        <taxon>Thermomicrobiota</taxon>
        <taxon>Thermomicrobia</taxon>
        <taxon>Thermomicrobiales</taxon>
        <taxon>Thermomicrobiaceae</taxon>
        <taxon>Thermalbibacter</taxon>
    </lineage>
</organism>
<evidence type="ECO:0000256" key="2">
    <source>
        <dbReference type="ARBA" id="ARBA00023235"/>
    </source>
</evidence>
<dbReference type="InterPro" id="IPR018187">
    <property type="entry name" value="Asp/Glu_racemase_AS_1"/>
</dbReference>
<dbReference type="InterPro" id="IPR001920">
    <property type="entry name" value="Asp/Glu_race"/>
</dbReference>
<comment type="similarity">
    <text evidence="1">Belongs to the aspartate/glutamate racemases family.</text>
</comment>
<dbReference type="AlphaFoldDB" id="A0AA42B9J8"/>
<dbReference type="Gene3D" id="3.40.50.1860">
    <property type="match status" value="2"/>
</dbReference>
<protein>
    <submittedName>
        <fullName evidence="3">Amino acid racemase</fullName>
        <ecNumber evidence="3">5.1.1.-</ecNumber>
    </submittedName>
</protein>
<dbReference type="NCBIfam" id="TIGR00035">
    <property type="entry name" value="asp_race"/>
    <property type="match status" value="1"/>
</dbReference>
<dbReference type="PANTHER" id="PTHR21198">
    <property type="entry name" value="GLUTAMATE RACEMASE"/>
    <property type="match status" value="1"/>
</dbReference>
<reference evidence="3" key="1">
    <citation type="submission" date="2022-06" db="EMBL/GenBank/DDBJ databases">
        <title>CFH 74404 Thermomicrobiaceae sp.</title>
        <authorList>
            <person name="Ming H."/>
            <person name="Li W.-J."/>
            <person name="Zhao Z."/>
        </authorList>
    </citation>
    <scope>NUCLEOTIDE SEQUENCE</scope>
    <source>
        <strain evidence="3">CFH 74404</strain>
    </source>
</reference>
<evidence type="ECO:0000256" key="1">
    <source>
        <dbReference type="ARBA" id="ARBA00007847"/>
    </source>
</evidence>
<dbReference type="EC" id="5.1.1.-" evidence="3"/>
<keyword evidence="2 3" id="KW-0413">Isomerase</keyword>
<name>A0AA42B9J8_9BACT</name>
<dbReference type="InterPro" id="IPR015942">
    <property type="entry name" value="Asp/Glu/hydantoin_racemase"/>
</dbReference>
<evidence type="ECO:0000313" key="4">
    <source>
        <dbReference type="Proteomes" id="UP001165306"/>
    </source>
</evidence>
<keyword evidence="4" id="KW-1185">Reference proteome</keyword>
<dbReference type="PROSITE" id="PS00923">
    <property type="entry name" value="ASP_GLU_RACEMASE_1"/>
    <property type="match status" value="1"/>
</dbReference>
<accession>A0AA42B9J8</accession>
<comment type="caution">
    <text evidence="3">The sequence shown here is derived from an EMBL/GenBank/DDBJ whole genome shotgun (WGS) entry which is preliminary data.</text>
</comment>
<evidence type="ECO:0000313" key="3">
    <source>
        <dbReference type="EMBL" id="MCM8748726.1"/>
    </source>
</evidence>
<dbReference type="SUPFAM" id="SSF53681">
    <property type="entry name" value="Aspartate/glutamate racemase"/>
    <property type="match status" value="2"/>
</dbReference>
<dbReference type="Proteomes" id="UP001165306">
    <property type="component" value="Unassembled WGS sequence"/>
</dbReference>
<proteinExistence type="inferred from homology"/>